<proteinExistence type="predicted"/>
<dbReference type="AlphaFoldDB" id="A0A1W1D481"/>
<gene>
    <name evidence="1" type="ORF">MNB_SM-3-975</name>
</gene>
<name>A0A1W1D481_9ZZZZ</name>
<organism evidence="1">
    <name type="scientific">hydrothermal vent metagenome</name>
    <dbReference type="NCBI Taxonomy" id="652676"/>
    <lineage>
        <taxon>unclassified sequences</taxon>
        <taxon>metagenomes</taxon>
        <taxon>ecological metagenomes</taxon>
    </lineage>
</organism>
<dbReference type="SUPFAM" id="SSF52540">
    <property type="entry name" value="P-loop containing nucleoside triphosphate hydrolases"/>
    <property type="match status" value="1"/>
</dbReference>
<protein>
    <submittedName>
        <fullName evidence="1">Uncharacterized protein</fullName>
    </submittedName>
</protein>
<accession>A0A1W1D481</accession>
<sequence>MFTHLFQIKKTLKVPESLLLKRLKATAIKNNLFVYDGVVIFYERKHYHLPLIIFDENRGLYLFEHKQWTYDELKNSTIKTYDKSLQADNTLTYTKFHQIFQTKLEQFFKGKKLPIHNFLLMENLDEEQYERLDDSFKKLLPKSRIFFSDLKEKAIIKKLFSVSKQKKKIFSPAQLFYRLLFQYTILDDTLQPKLATQQQIDFIYQDIIEHSVLNGRVGSGKSATLATKVIFEHLKNRYNKILVIKANKMACDFFMQKLQAFAQDKTLMIDFEYIEVLTPKEVLQKHLSKLGKKRVDDKLVIEKWLLRKRSKLYNLIFCDDADFLPADFITYLLNVYKKIPVLFVSNSELDHKFSFDISFKEQSTLFFQDEPYEKTISLVKELLRKYDAKDIMIVSDPPSRTILYTEFKQQLEIPITLLDNTKTSQEQNLETLVLSTYYDFFGIEKKYIIILDICLAPYKELAYLFFLSKEQTYLIYEEECDVIVSLKNFEQIKEIKE</sequence>
<reference evidence="1" key="1">
    <citation type="submission" date="2016-10" db="EMBL/GenBank/DDBJ databases">
        <authorList>
            <person name="de Groot N.N."/>
        </authorList>
    </citation>
    <scope>NUCLEOTIDE SEQUENCE</scope>
</reference>
<dbReference type="InterPro" id="IPR027417">
    <property type="entry name" value="P-loop_NTPase"/>
</dbReference>
<dbReference type="EMBL" id="FPHP01000034">
    <property type="protein sequence ID" value="SFV75423.1"/>
    <property type="molecule type" value="Genomic_DNA"/>
</dbReference>
<evidence type="ECO:0000313" key="1">
    <source>
        <dbReference type="EMBL" id="SFV75423.1"/>
    </source>
</evidence>